<dbReference type="GO" id="GO:0005886">
    <property type="term" value="C:plasma membrane"/>
    <property type="evidence" value="ECO:0007669"/>
    <property type="project" value="UniProtKB-SubCell"/>
</dbReference>
<gene>
    <name evidence="7" type="ORF">FVP60_04055</name>
</gene>
<reference evidence="7 8" key="1">
    <citation type="submission" date="2019-08" db="EMBL/GenBank/DDBJ databases">
        <authorList>
            <person name="Dong K."/>
        </authorList>
    </citation>
    <scope>NUCLEOTIDE SEQUENCE [LARGE SCALE GENOMIC DNA]</scope>
    <source>
        <strain evidence="7 8">M4-8</strain>
    </source>
</reference>
<feature type="transmembrane region" description="Helical" evidence="6">
    <location>
        <begin position="91"/>
        <end position="113"/>
    </location>
</feature>
<feature type="transmembrane region" description="Helical" evidence="6">
    <location>
        <begin position="20"/>
        <end position="47"/>
    </location>
</feature>
<organism evidence="7 8">
    <name type="scientific">Microbacterium mitrae</name>
    <dbReference type="NCBI Taxonomy" id="664640"/>
    <lineage>
        <taxon>Bacteria</taxon>
        <taxon>Bacillati</taxon>
        <taxon>Actinomycetota</taxon>
        <taxon>Actinomycetes</taxon>
        <taxon>Micrococcales</taxon>
        <taxon>Microbacteriaceae</taxon>
        <taxon>Microbacterium</taxon>
    </lineage>
</organism>
<keyword evidence="3 6" id="KW-0812">Transmembrane</keyword>
<name>A0A5C8HU50_9MICO</name>
<dbReference type="InterPro" id="IPR017039">
    <property type="entry name" value="Virul_fac_BrkB"/>
</dbReference>
<feature type="transmembrane region" description="Helical" evidence="6">
    <location>
        <begin position="250"/>
        <end position="276"/>
    </location>
</feature>
<evidence type="ECO:0000256" key="4">
    <source>
        <dbReference type="ARBA" id="ARBA00022989"/>
    </source>
</evidence>
<comment type="caution">
    <text evidence="7">The sequence shown here is derived from an EMBL/GenBank/DDBJ whole genome shotgun (WGS) entry which is preliminary data.</text>
</comment>
<proteinExistence type="predicted"/>
<dbReference type="PANTHER" id="PTHR30213">
    <property type="entry name" value="INNER MEMBRANE PROTEIN YHJD"/>
    <property type="match status" value="1"/>
</dbReference>
<dbReference type="Proteomes" id="UP000321196">
    <property type="component" value="Unassembled WGS sequence"/>
</dbReference>
<dbReference type="AlphaFoldDB" id="A0A5C8HU50"/>
<dbReference type="EMBL" id="VRSW01000001">
    <property type="protein sequence ID" value="TXK06702.1"/>
    <property type="molecule type" value="Genomic_DNA"/>
</dbReference>
<keyword evidence="2" id="KW-1003">Cell membrane</keyword>
<evidence type="ECO:0000256" key="2">
    <source>
        <dbReference type="ARBA" id="ARBA00022475"/>
    </source>
</evidence>
<dbReference type="PANTHER" id="PTHR30213:SF1">
    <property type="entry name" value="INNER MEMBRANE PROTEIN YHJD"/>
    <property type="match status" value="1"/>
</dbReference>
<evidence type="ECO:0000313" key="8">
    <source>
        <dbReference type="Proteomes" id="UP000321196"/>
    </source>
</evidence>
<feature type="transmembrane region" description="Helical" evidence="6">
    <location>
        <begin position="139"/>
        <end position="165"/>
    </location>
</feature>
<dbReference type="Pfam" id="PF03631">
    <property type="entry name" value="Virul_fac_BrkB"/>
    <property type="match status" value="1"/>
</dbReference>
<sequence>MGSFPVRVFQRFSLRNGFILASGASFQAFFAIAAAIYVALVILGFWLGASTTAVNGLIDVINGYLPGIIAESGGLFTPDQVRDVVVSSTGALSITGIAALLAVIWTAIGWMGYVRKAVRDIFGLPPETGAFVILKVRDLLASIGFAILLLIGAVLSTVGSSTLNFLLELIGLSNNEWLLRTSTQILAVVIACAINVFTLIVLFRFLVGTDLKTKQILPGALLGGVSLAVLQLGAGFLLGKTPSNPLLASFVVIIGLLLWFRLIMTVILLAAAWVAVSAEDRHIAIVLPTQQERALLEARTLHEAALVRYREARIERAGARWYARPAATREVRHWAHRAEEMRQRVTEAEDALAQSGKRKVTVVARR</sequence>
<feature type="transmembrane region" description="Helical" evidence="6">
    <location>
        <begin position="219"/>
        <end position="238"/>
    </location>
</feature>
<keyword evidence="8" id="KW-1185">Reference proteome</keyword>
<evidence type="ECO:0000256" key="1">
    <source>
        <dbReference type="ARBA" id="ARBA00004651"/>
    </source>
</evidence>
<evidence type="ECO:0000256" key="6">
    <source>
        <dbReference type="SAM" id="Phobius"/>
    </source>
</evidence>
<dbReference type="OrthoDB" id="3229302at2"/>
<keyword evidence="5 6" id="KW-0472">Membrane</keyword>
<evidence type="ECO:0000256" key="3">
    <source>
        <dbReference type="ARBA" id="ARBA00022692"/>
    </source>
</evidence>
<evidence type="ECO:0000313" key="7">
    <source>
        <dbReference type="EMBL" id="TXK06702.1"/>
    </source>
</evidence>
<feature type="transmembrane region" description="Helical" evidence="6">
    <location>
        <begin position="185"/>
        <end position="207"/>
    </location>
</feature>
<keyword evidence="4 6" id="KW-1133">Transmembrane helix</keyword>
<comment type="subcellular location">
    <subcellularLocation>
        <location evidence="1">Cell membrane</location>
        <topology evidence="1">Multi-pass membrane protein</topology>
    </subcellularLocation>
</comment>
<protein>
    <submittedName>
        <fullName evidence="7">YihY/virulence factor BrkB family protein</fullName>
    </submittedName>
</protein>
<accession>A0A5C8HU50</accession>
<evidence type="ECO:0000256" key="5">
    <source>
        <dbReference type="ARBA" id="ARBA00023136"/>
    </source>
</evidence>